<feature type="transmembrane region" description="Helical" evidence="1">
    <location>
        <begin position="206"/>
        <end position="224"/>
    </location>
</feature>
<dbReference type="EMBL" id="JASNVW010000002">
    <property type="protein sequence ID" value="MDK6028738.1"/>
    <property type="molecule type" value="Genomic_DNA"/>
</dbReference>
<evidence type="ECO:0000313" key="3">
    <source>
        <dbReference type="Proteomes" id="UP001529235"/>
    </source>
</evidence>
<keyword evidence="1" id="KW-0812">Transmembrane</keyword>
<name>A0ABD4Z744_9CREN</name>
<evidence type="ECO:0000256" key="1">
    <source>
        <dbReference type="SAM" id="Phobius"/>
    </source>
</evidence>
<keyword evidence="1" id="KW-1133">Transmembrane helix</keyword>
<feature type="transmembrane region" description="Helical" evidence="1">
    <location>
        <begin position="20"/>
        <end position="39"/>
    </location>
</feature>
<comment type="caution">
    <text evidence="2">The sequence shown here is derived from an EMBL/GenBank/DDBJ whole genome shotgun (WGS) entry which is preliminary data.</text>
</comment>
<reference evidence="2 3" key="1">
    <citation type="submission" date="2023-05" db="EMBL/GenBank/DDBJ databases">
        <title>A new hyperthermophilic archaea 'Ignisphaera cupida' sp. nov. and description of the family 'Ignisphaeraceae' fam. nov.</title>
        <authorList>
            <person name="Podosokorskaya O.A."/>
            <person name="Elcheninov A.G."/>
            <person name="Klukina A."/>
            <person name="Merkel A.Y."/>
        </authorList>
    </citation>
    <scope>NUCLEOTIDE SEQUENCE [LARGE SCALE GENOMIC DNA]</scope>
    <source>
        <strain evidence="2 3">4213-co</strain>
    </source>
</reference>
<dbReference type="RefSeq" id="WP_285273712.1">
    <property type="nucleotide sequence ID" value="NZ_JASNVW010000002.1"/>
</dbReference>
<protein>
    <recommendedName>
        <fullName evidence="4">Glycosyltransferase RgtA/B/C/D-like domain-containing protein</fullName>
    </recommendedName>
</protein>
<feature type="transmembrane region" description="Helical" evidence="1">
    <location>
        <begin position="355"/>
        <end position="371"/>
    </location>
</feature>
<feature type="transmembrane region" description="Helical" evidence="1">
    <location>
        <begin position="80"/>
        <end position="99"/>
    </location>
</feature>
<dbReference type="AlphaFoldDB" id="A0ABD4Z744"/>
<sequence>MYGYASQEKLKFLAPQKSVVFTATLIGFVYALSINTIYYTQYTVGAIELARNILNLNPFVNPWFCSIGLSDFVEVRGKCVFAGPLGLGIVLAIPIRLADALRVKDLVFGGFAMAFFGTLTFLISIELFRTILKDEKKSLILSIVNGLAGPLYIYSTHIFPQAPLAFFYTLHTLSLLKLVTENNLRWVFVAGFSASMAMLLDPSMFISITVVFLATLVWLCLNELNIGKGVYKTLKYAFLYTLSAAPMTLIQLLYNLYTTGNVFTFPEQLYIEKIGVNGFELSNIPHGLLIQLIDTRKSLLSLYPIYIFSLLAMPKMLKAVNKYENLLLLLSTITPIIVYSSWYDADGGLSYGPRFLTTITPLLIIPIGIVLKKKRVSIALATLSIYSFTQNIVVVTSTPYPSTLEDMKPLENQFITALNKFLKGFRSSLIYNILFSCLGSVDATTMSILILVLLAATSMLAAIKNSKTID</sequence>
<gene>
    <name evidence="2" type="ORF">QPL79_05125</name>
</gene>
<accession>A0ABD4Z744</accession>
<evidence type="ECO:0000313" key="2">
    <source>
        <dbReference type="EMBL" id="MDK6028738.1"/>
    </source>
</evidence>
<feature type="transmembrane region" description="Helical" evidence="1">
    <location>
        <begin position="429"/>
        <end position="456"/>
    </location>
</feature>
<feature type="transmembrane region" description="Helical" evidence="1">
    <location>
        <begin position="378"/>
        <end position="400"/>
    </location>
</feature>
<keyword evidence="1" id="KW-0472">Membrane</keyword>
<feature type="transmembrane region" description="Helical" evidence="1">
    <location>
        <begin position="298"/>
        <end position="314"/>
    </location>
</feature>
<dbReference type="Proteomes" id="UP001529235">
    <property type="component" value="Unassembled WGS sequence"/>
</dbReference>
<organism evidence="2 3">
    <name type="scientific">Ignisphaera cupida</name>
    <dbReference type="NCBI Taxonomy" id="3050454"/>
    <lineage>
        <taxon>Archaea</taxon>
        <taxon>Thermoproteota</taxon>
        <taxon>Thermoprotei</taxon>
        <taxon>Desulfurococcales</taxon>
        <taxon>Desulfurococcaceae</taxon>
        <taxon>Ignisphaera</taxon>
    </lineage>
</organism>
<evidence type="ECO:0008006" key="4">
    <source>
        <dbReference type="Google" id="ProtNLM"/>
    </source>
</evidence>
<feature type="transmembrane region" description="Helical" evidence="1">
    <location>
        <begin position="106"/>
        <end position="131"/>
    </location>
</feature>
<feature type="transmembrane region" description="Helical" evidence="1">
    <location>
        <begin position="326"/>
        <end position="343"/>
    </location>
</feature>
<keyword evidence="3" id="KW-1185">Reference proteome</keyword>
<feature type="transmembrane region" description="Helical" evidence="1">
    <location>
        <begin position="236"/>
        <end position="257"/>
    </location>
</feature>
<proteinExistence type="predicted"/>